<dbReference type="AlphaFoldDB" id="A0A8W7P466"/>
<protein>
    <recommendedName>
        <fullName evidence="2">Farnesoic acid O-methyl transferase domain-containing protein</fullName>
    </recommendedName>
</protein>
<evidence type="ECO:0000256" key="1">
    <source>
        <dbReference type="SAM" id="Phobius"/>
    </source>
</evidence>
<feature type="domain" description="Farnesoic acid O-methyl transferase" evidence="2">
    <location>
        <begin position="60"/>
        <end position="209"/>
    </location>
</feature>
<dbReference type="VEuPathDB" id="VectorBase:ACON2_039342"/>
<feature type="transmembrane region" description="Helical" evidence="1">
    <location>
        <begin position="12"/>
        <end position="34"/>
    </location>
</feature>
<proteinExistence type="predicted"/>
<keyword evidence="1" id="KW-1133">Transmembrane helix</keyword>
<reference evidence="3" key="1">
    <citation type="submission" date="2022-08" db="UniProtKB">
        <authorList>
            <consortium name="EnsemblMetazoa"/>
        </authorList>
    </citation>
    <scope>IDENTIFICATION</scope>
</reference>
<sequence>LKQLVHSQSAELYPIYTFPIMMITSGFVVILLAIGLRNIEAEEHGNDFDGCKQYNTEMGYDEPLYYIPTNTLNNTVDHGEFKYYKIGVLGTNDGVIRLSNYMYPYDKNVTEIVVGSHWNTRSGGRTQYRTSSNEYKNTDLVRALTPNMLNPFRPVMLKLKLWVDGKKEVFHDGHDYPFLGFMDTQKLPVNYMAFTRRNLTLVFFYDCPM</sequence>
<keyword evidence="1" id="KW-0472">Membrane</keyword>
<dbReference type="Pfam" id="PF12248">
    <property type="entry name" value="Methyltransf_FA"/>
    <property type="match status" value="1"/>
</dbReference>
<dbReference type="PANTHER" id="PTHR36695:SF12">
    <property type="entry name" value="AGAP008648-PA"/>
    <property type="match status" value="1"/>
</dbReference>
<evidence type="ECO:0000259" key="2">
    <source>
        <dbReference type="Pfam" id="PF12248"/>
    </source>
</evidence>
<dbReference type="Proteomes" id="UP000075882">
    <property type="component" value="Unassembled WGS sequence"/>
</dbReference>
<keyword evidence="1" id="KW-0812">Transmembrane</keyword>
<accession>A0A8W7P466</accession>
<dbReference type="InterPro" id="IPR022041">
    <property type="entry name" value="Methyltransf_FA"/>
</dbReference>
<evidence type="ECO:0000313" key="3">
    <source>
        <dbReference type="EnsemblMetazoa" id="ACOM024523-PA.1"/>
    </source>
</evidence>
<organism evidence="3">
    <name type="scientific">Anopheles coluzzii</name>
    <name type="common">African malaria mosquito</name>
    <dbReference type="NCBI Taxonomy" id="1518534"/>
    <lineage>
        <taxon>Eukaryota</taxon>
        <taxon>Metazoa</taxon>
        <taxon>Ecdysozoa</taxon>
        <taxon>Arthropoda</taxon>
        <taxon>Hexapoda</taxon>
        <taxon>Insecta</taxon>
        <taxon>Pterygota</taxon>
        <taxon>Neoptera</taxon>
        <taxon>Endopterygota</taxon>
        <taxon>Diptera</taxon>
        <taxon>Nematocera</taxon>
        <taxon>Culicoidea</taxon>
        <taxon>Culicidae</taxon>
        <taxon>Anophelinae</taxon>
        <taxon>Anopheles</taxon>
    </lineage>
</organism>
<dbReference type="PANTHER" id="PTHR36695">
    <property type="entry name" value="AGAP008648-PA"/>
    <property type="match status" value="1"/>
</dbReference>
<name>A0A8W7P466_ANOCL</name>
<dbReference type="EnsemblMetazoa" id="ACOM024523-RA">
    <property type="protein sequence ID" value="ACOM024523-PA.1"/>
    <property type="gene ID" value="ACOM024523"/>
</dbReference>